<dbReference type="RefSeq" id="WP_311510627.1">
    <property type="nucleotide sequence ID" value="NZ_JAVREP010000002.1"/>
</dbReference>
<keyword evidence="2" id="KW-0472">Membrane</keyword>
<reference evidence="4" key="1">
    <citation type="submission" date="2023-07" db="EMBL/GenBank/DDBJ databases">
        <title>30 novel species of actinomycetes from the DSMZ collection.</title>
        <authorList>
            <person name="Nouioui I."/>
        </authorList>
    </citation>
    <scope>NUCLEOTIDE SEQUENCE [LARGE SCALE GENOMIC DNA]</scope>
    <source>
        <strain evidence="4">DSM 44743</strain>
    </source>
</reference>
<feature type="transmembrane region" description="Helical" evidence="2">
    <location>
        <begin position="149"/>
        <end position="167"/>
    </location>
</feature>
<gene>
    <name evidence="3" type="ORF">RM479_05565</name>
</gene>
<feature type="transmembrane region" description="Helical" evidence="2">
    <location>
        <begin position="119"/>
        <end position="142"/>
    </location>
</feature>
<feature type="region of interest" description="Disordered" evidence="1">
    <location>
        <begin position="286"/>
        <end position="317"/>
    </location>
</feature>
<name>A0ABU2M6V7_9ACTN</name>
<feature type="transmembrane region" description="Helical" evidence="2">
    <location>
        <begin position="85"/>
        <end position="107"/>
    </location>
</feature>
<keyword evidence="4" id="KW-1185">Reference proteome</keyword>
<organism evidence="3 4">
    <name type="scientific">Nocardiopsis lambiniae</name>
    <dbReference type="NCBI Taxonomy" id="3075539"/>
    <lineage>
        <taxon>Bacteria</taxon>
        <taxon>Bacillati</taxon>
        <taxon>Actinomycetota</taxon>
        <taxon>Actinomycetes</taxon>
        <taxon>Streptosporangiales</taxon>
        <taxon>Nocardiopsidaceae</taxon>
        <taxon>Nocardiopsis</taxon>
    </lineage>
</organism>
<comment type="caution">
    <text evidence="3">The sequence shown here is derived from an EMBL/GenBank/DDBJ whole genome shotgun (WGS) entry which is preliminary data.</text>
</comment>
<keyword evidence="2" id="KW-1133">Transmembrane helix</keyword>
<feature type="compositionally biased region" description="Basic and acidic residues" evidence="1">
    <location>
        <begin position="296"/>
        <end position="306"/>
    </location>
</feature>
<dbReference type="EMBL" id="JAVREP010000002">
    <property type="protein sequence ID" value="MDT0327875.1"/>
    <property type="molecule type" value="Genomic_DNA"/>
</dbReference>
<protein>
    <submittedName>
        <fullName evidence="3">Uncharacterized protein</fullName>
    </submittedName>
</protein>
<sequence length="317" mass="33482">MDGVLPRAPTGRPRLAAVGAILILCLVGAPLMSLFPLGVWDVSRALTMSDAGLEMFLLTPVVTGVILLMVWLATRWLEGFGVDHALTCAVLVTGTAMTVPVVVAFLAPEATPLSGGVTVNIAFLTGAITTLGLGAAMVTAWLPGRHRPGALPALVLICALLAILPLLSEELRRYTAAEGSRDLLLEYGRPIAVLDHPDWTLAAAHRTHQGLRLTYHGADGSPLYVVTWNDAAVAEGIASGCEYPGVWCRDLDGTLIVHHSDGYPSELRVHLDDGSIVGLVPDTGTPADPTSTIHHLRPESPGEREVLAGGISSRSWR</sequence>
<feature type="transmembrane region" description="Helical" evidence="2">
    <location>
        <begin position="55"/>
        <end position="73"/>
    </location>
</feature>
<evidence type="ECO:0000256" key="1">
    <source>
        <dbReference type="SAM" id="MobiDB-lite"/>
    </source>
</evidence>
<proteinExistence type="predicted"/>
<accession>A0ABU2M6V7</accession>
<evidence type="ECO:0000256" key="2">
    <source>
        <dbReference type="SAM" id="Phobius"/>
    </source>
</evidence>
<dbReference type="Proteomes" id="UP001183390">
    <property type="component" value="Unassembled WGS sequence"/>
</dbReference>
<evidence type="ECO:0000313" key="4">
    <source>
        <dbReference type="Proteomes" id="UP001183390"/>
    </source>
</evidence>
<keyword evidence="2" id="KW-0812">Transmembrane</keyword>
<evidence type="ECO:0000313" key="3">
    <source>
        <dbReference type="EMBL" id="MDT0327875.1"/>
    </source>
</evidence>
<feature type="transmembrane region" description="Helical" evidence="2">
    <location>
        <begin position="15"/>
        <end position="35"/>
    </location>
</feature>